<reference evidence="2" key="1">
    <citation type="submission" date="2019-03" db="EMBL/GenBank/DDBJ databases">
        <authorList>
            <person name="Hao L."/>
        </authorList>
    </citation>
    <scope>NUCLEOTIDE SEQUENCE</scope>
</reference>
<name>A0A485M4X2_9ZZZZ</name>
<dbReference type="EMBL" id="CAADRN010000347">
    <property type="protein sequence ID" value="VFU18527.1"/>
    <property type="molecule type" value="Genomic_DNA"/>
</dbReference>
<gene>
    <name evidence="2" type="ORF">SCFA_470005</name>
</gene>
<feature type="compositionally biased region" description="Basic and acidic residues" evidence="1">
    <location>
        <begin position="11"/>
        <end position="25"/>
    </location>
</feature>
<feature type="region of interest" description="Disordered" evidence="1">
    <location>
        <begin position="1"/>
        <end position="45"/>
    </location>
</feature>
<sequence length="45" mass="5045">MFMNNGNGNGDGDRLLEQRGGKLLDQDPEGFSFSSSERLPRENCR</sequence>
<protein>
    <submittedName>
        <fullName evidence="2">Uncharacterized protein</fullName>
    </submittedName>
</protein>
<dbReference type="AlphaFoldDB" id="A0A485M4X2"/>
<evidence type="ECO:0000256" key="1">
    <source>
        <dbReference type="SAM" id="MobiDB-lite"/>
    </source>
</evidence>
<organism evidence="2">
    <name type="scientific">anaerobic digester metagenome</name>
    <dbReference type="NCBI Taxonomy" id="1263854"/>
    <lineage>
        <taxon>unclassified sequences</taxon>
        <taxon>metagenomes</taxon>
        <taxon>ecological metagenomes</taxon>
    </lineage>
</organism>
<accession>A0A485M4X2</accession>
<evidence type="ECO:0000313" key="2">
    <source>
        <dbReference type="EMBL" id="VFU18527.1"/>
    </source>
</evidence>
<proteinExistence type="predicted"/>